<sequence>MTGISTDYDVVVVGGGPSGTMAAVAAARNGAHTLIIDQAGFLGGSLTSMGVGPMMTFFAGDKQVIKGLAQELIDRLVKQHFSPGHVPDATNYVSYNTPFDAEGLKLTLDTMTQEAGVDVLFHTMLVDAVKEGDRVTSIQVANEDGLTNISSKTFIDATGNADLALKVGVPFNLGREEDNLTQPMTLNMKLYNVDTEEIRRDVLAHKERFPRAERDLDAFNNAARVAVSGYEEEFRQARMDGELSIPRKDLLFFETNTPGEYIVNATRILSNGSFDAKTLSDAEIQGRIQCHELFVWLRKTIPGFEHCQIEFTGPNIGVRQSRQIRGSYYLTTEDFASHKKFASTIAHTPYPMDIHSPMGSGYGTPNDYHESDPSSFDRDSLRDYHDIPFEVMTVPEYSNLAVTGRCVSVDFNVQASIRTTPTVMILGQACGAAAALATASSSNFHQVDVAQLRKTLKNQGAYLD</sequence>
<keyword evidence="4" id="KW-0408">Iron</keyword>
<name>A0ABW4CY25_9LACO</name>
<dbReference type="EMBL" id="JBHTOK010000073">
    <property type="protein sequence ID" value="MFD1441704.1"/>
    <property type="molecule type" value="Genomic_DNA"/>
</dbReference>
<protein>
    <submittedName>
        <fullName evidence="6">FAD-dependent oxidoreductase</fullName>
        <ecNumber evidence="6">1.-.-.-</ecNumber>
    </submittedName>
</protein>
<evidence type="ECO:0000313" key="6">
    <source>
        <dbReference type="EMBL" id="MFD1441704.1"/>
    </source>
</evidence>
<dbReference type="GO" id="GO:0016491">
    <property type="term" value="F:oxidoreductase activity"/>
    <property type="evidence" value="ECO:0007669"/>
    <property type="project" value="UniProtKB-KW"/>
</dbReference>
<dbReference type="Proteomes" id="UP001597212">
    <property type="component" value="Unassembled WGS sequence"/>
</dbReference>
<organism evidence="6 7">
    <name type="scientific">Lacticaseibacillus hegangensis</name>
    <dbReference type="NCBI Taxonomy" id="2486010"/>
    <lineage>
        <taxon>Bacteria</taxon>
        <taxon>Bacillati</taxon>
        <taxon>Bacillota</taxon>
        <taxon>Bacilli</taxon>
        <taxon>Lactobacillales</taxon>
        <taxon>Lactobacillaceae</taxon>
        <taxon>Lacticaseibacillus</taxon>
    </lineage>
</organism>
<dbReference type="InterPro" id="IPR039650">
    <property type="entry name" value="HdrA-like"/>
</dbReference>
<evidence type="ECO:0000256" key="4">
    <source>
        <dbReference type="ARBA" id="ARBA00023004"/>
    </source>
</evidence>
<keyword evidence="5" id="KW-0411">Iron-sulfur</keyword>
<evidence type="ECO:0000256" key="3">
    <source>
        <dbReference type="ARBA" id="ARBA00023002"/>
    </source>
</evidence>
<evidence type="ECO:0000256" key="2">
    <source>
        <dbReference type="ARBA" id="ARBA00022723"/>
    </source>
</evidence>
<keyword evidence="7" id="KW-1185">Reference proteome</keyword>
<gene>
    <name evidence="6" type="ORF">ACFQ5K_09990</name>
</gene>
<proteinExistence type="predicted"/>
<keyword evidence="2" id="KW-0479">Metal-binding</keyword>
<keyword evidence="1" id="KW-0004">4Fe-4S</keyword>
<evidence type="ECO:0000256" key="1">
    <source>
        <dbReference type="ARBA" id="ARBA00022485"/>
    </source>
</evidence>
<accession>A0ABW4CY25</accession>
<dbReference type="PRINTS" id="PR00411">
    <property type="entry name" value="PNDRDTASEI"/>
</dbReference>
<dbReference type="SUPFAM" id="SSF51905">
    <property type="entry name" value="FAD/NAD(P)-binding domain"/>
    <property type="match status" value="1"/>
</dbReference>
<reference evidence="7" key="1">
    <citation type="journal article" date="2019" name="Int. J. Syst. Evol. Microbiol.">
        <title>The Global Catalogue of Microorganisms (GCM) 10K type strain sequencing project: providing services to taxonomists for standard genome sequencing and annotation.</title>
        <authorList>
            <consortium name="The Broad Institute Genomics Platform"/>
            <consortium name="The Broad Institute Genome Sequencing Center for Infectious Disease"/>
            <person name="Wu L."/>
            <person name="Ma J."/>
        </authorList>
    </citation>
    <scope>NUCLEOTIDE SEQUENCE [LARGE SCALE GENOMIC DNA]</scope>
    <source>
        <strain evidence="7">CCM 8912</strain>
    </source>
</reference>
<dbReference type="EC" id="1.-.-.-" evidence="6"/>
<dbReference type="RefSeq" id="WP_225419364.1">
    <property type="nucleotide sequence ID" value="NZ_JBHTOK010000073.1"/>
</dbReference>
<dbReference type="InterPro" id="IPR036188">
    <property type="entry name" value="FAD/NAD-bd_sf"/>
</dbReference>
<dbReference type="Pfam" id="PF12831">
    <property type="entry name" value="FAD_oxidored"/>
    <property type="match status" value="1"/>
</dbReference>
<dbReference type="PANTHER" id="PTHR43498:SF1">
    <property type="entry name" value="COB--COM HETERODISULFIDE REDUCTASE IRON-SULFUR SUBUNIT A"/>
    <property type="match status" value="1"/>
</dbReference>
<keyword evidence="3 6" id="KW-0560">Oxidoreductase</keyword>
<evidence type="ECO:0000256" key="5">
    <source>
        <dbReference type="ARBA" id="ARBA00023014"/>
    </source>
</evidence>
<dbReference type="PANTHER" id="PTHR43498">
    <property type="entry name" value="FERREDOXIN:COB-COM HETERODISULFIDE REDUCTASE SUBUNIT A"/>
    <property type="match status" value="1"/>
</dbReference>
<dbReference type="Gene3D" id="3.50.50.60">
    <property type="entry name" value="FAD/NAD(P)-binding domain"/>
    <property type="match status" value="1"/>
</dbReference>
<evidence type="ECO:0000313" key="7">
    <source>
        <dbReference type="Proteomes" id="UP001597212"/>
    </source>
</evidence>
<comment type="caution">
    <text evidence="6">The sequence shown here is derived from an EMBL/GenBank/DDBJ whole genome shotgun (WGS) entry which is preliminary data.</text>
</comment>